<evidence type="ECO:0000313" key="2">
    <source>
        <dbReference type="Proteomes" id="UP000315471"/>
    </source>
</evidence>
<name>A0A5C6DV63_9BACT</name>
<dbReference type="Proteomes" id="UP000315471">
    <property type="component" value="Unassembled WGS sequence"/>
</dbReference>
<protein>
    <submittedName>
        <fullName evidence="1">Uncharacterized protein</fullName>
    </submittedName>
</protein>
<dbReference type="AlphaFoldDB" id="A0A5C6DV63"/>
<sequence length="198" mass="22627">MTRHHFQINKPYAAKLIRVATRPIENDPNVPLQLIRLEFAIYWMAEGRKLESQGEIACRDLVVGKLIPIHKDSGLNAYADALGIAHGITDTRSWIALEVVGAWIELEFGPPEVVGGRNPFYRIAAFDPKGWSIEEYRYDLTKEWVRPGVAADALKVSESTIRRRVGVFVKEFGSRLVRRTEGNQRRIHLPLLLNLWED</sequence>
<dbReference type="OrthoDB" id="274675at2"/>
<dbReference type="RefSeq" id="WP_146601025.1">
    <property type="nucleotide sequence ID" value="NZ_SJPY01000006.1"/>
</dbReference>
<organism evidence="1 2">
    <name type="scientific">Novipirellula aureliae</name>
    <dbReference type="NCBI Taxonomy" id="2527966"/>
    <lineage>
        <taxon>Bacteria</taxon>
        <taxon>Pseudomonadati</taxon>
        <taxon>Planctomycetota</taxon>
        <taxon>Planctomycetia</taxon>
        <taxon>Pirellulales</taxon>
        <taxon>Pirellulaceae</taxon>
        <taxon>Novipirellula</taxon>
    </lineage>
</organism>
<dbReference type="EMBL" id="SJPY01000006">
    <property type="protein sequence ID" value="TWU38679.1"/>
    <property type="molecule type" value="Genomic_DNA"/>
</dbReference>
<gene>
    <name evidence="1" type="ORF">Q31b_37570</name>
</gene>
<evidence type="ECO:0000313" key="1">
    <source>
        <dbReference type="EMBL" id="TWU38679.1"/>
    </source>
</evidence>
<proteinExistence type="predicted"/>
<keyword evidence="2" id="KW-1185">Reference proteome</keyword>
<accession>A0A5C6DV63</accession>
<comment type="caution">
    <text evidence="1">The sequence shown here is derived from an EMBL/GenBank/DDBJ whole genome shotgun (WGS) entry which is preliminary data.</text>
</comment>
<reference evidence="1 2" key="1">
    <citation type="submission" date="2019-02" db="EMBL/GenBank/DDBJ databases">
        <title>Deep-cultivation of Planctomycetes and their phenomic and genomic characterization uncovers novel biology.</title>
        <authorList>
            <person name="Wiegand S."/>
            <person name="Jogler M."/>
            <person name="Boedeker C."/>
            <person name="Pinto D."/>
            <person name="Vollmers J."/>
            <person name="Rivas-Marin E."/>
            <person name="Kohn T."/>
            <person name="Peeters S.H."/>
            <person name="Heuer A."/>
            <person name="Rast P."/>
            <person name="Oberbeckmann S."/>
            <person name="Bunk B."/>
            <person name="Jeske O."/>
            <person name="Meyerdierks A."/>
            <person name="Storesund J.E."/>
            <person name="Kallscheuer N."/>
            <person name="Luecker S."/>
            <person name="Lage O.M."/>
            <person name="Pohl T."/>
            <person name="Merkel B.J."/>
            <person name="Hornburger P."/>
            <person name="Mueller R.-W."/>
            <person name="Bruemmer F."/>
            <person name="Labrenz M."/>
            <person name="Spormann A.M."/>
            <person name="Op Den Camp H."/>
            <person name="Overmann J."/>
            <person name="Amann R."/>
            <person name="Jetten M.S.M."/>
            <person name="Mascher T."/>
            <person name="Medema M.H."/>
            <person name="Devos D.P."/>
            <person name="Kaster A.-K."/>
            <person name="Ovreas L."/>
            <person name="Rohde M."/>
            <person name="Galperin M.Y."/>
            <person name="Jogler C."/>
        </authorList>
    </citation>
    <scope>NUCLEOTIDE SEQUENCE [LARGE SCALE GENOMIC DNA]</scope>
    <source>
        <strain evidence="1 2">Q31b</strain>
    </source>
</reference>